<dbReference type="PANTHER" id="PTHR30203:SF33">
    <property type="entry name" value="BLR4455 PROTEIN"/>
    <property type="match status" value="1"/>
</dbReference>
<dbReference type="InterPro" id="IPR003423">
    <property type="entry name" value="OMP_efflux"/>
</dbReference>
<dbReference type="Gene3D" id="1.20.1600.10">
    <property type="entry name" value="Outer membrane efflux proteins (OEP)"/>
    <property type="match status" value="1"/>
</dbReference>
<protein>
    <submittedName>
        <fullName evidence="5">RND transporter</fullName>
    </submittedName>
</protein>
<proteinExistence type="inferred from homology"/>
<feature type="non-terminal residue" evidence="5">
    <location>
        <position position="156"/>
    </location>
</feature>
<evidence type="ECO:0000256" key="4">
    <source>
        <dbReference type="ARBA" id="ARBA00023237"/>
    </source>
</evidence>
<keyword evidence="3" id="KW-0812">Transmembrane</keyword>
<dbReference type="Gene3D" id="2.20.200.10">
    <property type="entry name" value="Outer membrane efflux proteins (OEP)"/>
    <property type="match status" value="1"/>
</dbReference>
<dbReference type="PANTHER" id="PTHR30203">
    <property type="entry name" value="OUTER MEMBRANE CATION EFFLUX PROTEIN"/>
    <property type="match status" value="1"/>
</dbReference>
<keyword evidence="3" id="KW-1134">Transmembrane beta strand</keyword>
<comment type="caution">
    <text evidence="5">The sequence shown here is derived from an EMBL/GenBank/DDBJ whole genome shotgun (WGS) entry which is preliminary data.</text>
</comment>
<dbReference type="SUPFAM" id="SSF56954">
    <property type="entry name" value="Outer membrane efflux proteins (OEP)"/>
    <property type="match status" value="1"/>
</dbReference>
<gene>
    <name evidence="5" type="ORF">DCF82_02360</name>
</gene>
<evidence type="ECO:0000256" key="3">
    <source>
        <dbReference type="ARBA" id="ARBA00022452"/>
    </source>
</evidence>
<evidence type="ECO:0000313" key="5">
    <source>
        <dbReference type="EMBL" id="HAC26657.1"/>
    </source>
</evidence>
<keyword evidence="4" id="KW-0998">Cell outer membrane</keyword>
<dbReference type="EMBL" id="DLYI01000025">
    <property type="protein sequence ID" value="HAC26657.1"/>
    <property type="molecule type" value="Genomic_DNA"/>
</dbReference>
<name>A0A3B8W9U7_MARNT</name>
<sequence>VRFSTNSFVSLADPLQTANGLIALSQTLFDGGQRRNNVAISESRRVALLASYRASLLSAFQEVGDALDREALYLDQEQRLQSILTQAEEALRLTEVRYREGADDLLTLLESQRTVFDARQQLSQVRLNRLIAAVDLYKALGGGWQADHQKRETAEA</sequence>
<reference evidence="5 6" key="1">
    <citation type="journal article" date="2018" name="Nat. Biotechnol.">
        <title>A standardized bacterial taxonomy based on genome phylogeny substantially revises the tree of life.</title>
        <authorList>
            <person name="Parks D.H."/>
            <person name="Chuvochina M."/>
            <person name="Waite D.W."/>
            <person name="Rinke C."/>
            <person name="Skarshewski A."/>
            <person name="Chaumeil P.A."/>
            <person name="Hugenholtz P."/>
        </authorList>
    </citation>
    <scope>NUCLEOTIDE SEQUENCE [LARGE SCALE GENOMIC DNA]</scope>
    <source>
        <strain evidence="5">UBA9049</strain>
    </source>
</reference>
<dbReference type="AlphaFoldDB" id="A0A3B8W9U7"/>
<evidence type="ECO:0000313" key="6">
    <source>
        <dbReference type="Proteomes" id="UP000261325"/>
    </source>
</evidence>
<evidence type="ECO:0000256" key="1">
    <source>
        <dbReference type="ARBA" id="ARBA00004442"/>
    </source>
</evidence>
<comment type="subcellular location">
    <subcellularLocation>
        <location evidence="1">Cell outer membrane</location>
    </subcellularLocation>
</comment>
<comment type="similarity">
    <text evidence="2">Belongs to the outer membrane factor (OMF) (TC 1.B.17) family.</text>
</comment>
<accession>A0A3B8W9U7</accession>
<dbReference type="Pfam" id="PF02321">
    <property type="entry name" value="OEP"/>
    <property type="match status" value="1"/>
</dbReference>
<feature type="non-terminal residue" evidence="5">
    <location>
        <position position="1"/>
    </location>
</feature>
<dbReference type="GO" id="GO:0015562">
    <property type="term" value="F:efflux transmembrane transporter activity"/>
    <property type="evidence" value="ECO:0007669"/>
    <property type="project" value="InterPro"/>
</dbReference>
<dbReference type="Proteomes" id="UP000261325">
    <property type="component" value="Unassembled WGS sequence"/>
</dbReference>
<keyword evidence="3" id="KW-0472">Membrane</keyword>
<dbReference type="InterPro" id="IPR010131">
    <property type="entry name" value="MdtP/NodT-like"/>
</dbReference>
<organism evidence="5 6">
    <name type="scientific">Marinobacter nauticus</name>
    <name type="common">Marinobacter hydrocarbonoclasticus</name>
    <name type="synonym">Marinobacter aquaeolei</name>
    <dbReference type="NCBI Taxonomy" id="2743"/>
    <lineage>
        <taxon>Bacteria</taxon>
        <taxon>Pseudomonadati</taxon>
        <taxon>Pseudomonadota</taxon>
        <taxon>Gammaproteobacteria</taxon>
        <taxon>Pseudomonadales</taxon>
        <taxon>Marinobacteraceae</taxon>
        <taxon>Marinobacter</taxon>
    </lineage>
</organism>
<evidence type="ECO:0000256" key="2">
    <source>
        <dbReference type="ARBA" id="ARBA00007613"/>
    </source>
</evidence>